<sequence length="347" mass="38219">MHGPPGAGKTCAQDLLLNNPPTTHTTNSTPIARPAVKATRVSVDNETMKWEKVNRDGLLERLASDLKEAASHLMKEIPQPDEISDGASPDSNAKMPAIFNESFSIDDGVIEEIMNIIQCSEVQLNLSDHWLYIIDSGGQPAYQELLPLFARAASLNIITLDLSKHLDDKLDFQYRIGGKTFSCSSNLKYSNHEFFLSAVSSAVILKPIDVPKVMKLFSNPEISSHPMNFVLGTHYDLITEDKLKEMNKELMSSLKPDVENYVVPNVRGESIIFPVNTLVPEDEGRMKAGQDLCQSIANCGGTSLKLSVPIRWFAFELCLQKVAEKKSRSFLLIDEVISAGAIGSRAA</sequence>
<feature type="compositionally biased region" description="Low complexity" evidence="1">
    <location>
        <begin position="15"/>
        <end position="30"/>
    </location>
</feature>
<evidence type="ECO:0000256" key="1">
    <source>
        <dbReference type="SAM" id="MobiDB-lite"/>
    </source>
</evidence>
<organism evidence="2">
    <name type="scientific">Amphimedon queenslandica</name>
    <name type="common">Sponge</name>
    <dbReference type="NCBI Taxonomy" id="400682"/>
    <lineage>
        <taxon>Eukaryota</taxon>
        <taxon>Metazoa</taxon>
        <taxon>Porifera</taxon>
        <taxon>Demospongiae</taxon>
        <taxon>Heteroscleromorpha</taxon>
        <taxon>Haplosclerida</taxon>
        <taxon>Niphatidae</taxon>
        <taxon>Amphimedon</taxon>
    </lineage>
</organism>
<dbReference type="AlphaFoldDB" id="A0A1X7SWA0"/>
<dbReference type="EnsemblMetazoa" id="Aqu2.1.06257_001">
    <property type="protein sequence ID" value="Aqu2.1.06257_001"/>
    <property type="gene ID" value="Aqu2.1.06257"/>
</dbReference>
<accession>A0A1X7SWA0</accession>
<dbReference type="SUPFAM" id="SSF52540">
    <property type="entry name" value="P-loop containing nucleoside triphosphate hydrolases"/>
    <property type="match status" value="1"/>
</dbReference>
<protein>
    <submittedName>
        <fullName evidence="2">Uncharacterized protein</fullName>
    </submittedName>
</protein>
<dbReference type="InParanoid" id="A0A1X7SWA0"/>
<proteinExistence type="predicted"/>
<name>A0A1X7SWA0_AMPQE</name>
<dbReference type="InterPro" id="IPR027417">
    <property type="entry name" value="P-loop_NTPase"/>
</dbReference>
<feature type="region of interest" description="Disordered" evidence="1">
    <location>
        <begin position="1"/>
        <end position="30"/>
    </location>
</feature>
<reference evidence="2" key="1">
    <citation type="submission" date="2017-05" db="UniProtKB">
        <authorList>
            <consortium name="EnsemblMetazoa"/>
        </authorList>
    </citation>
    <scope>IDENTIFICATION</scope>
</reference>
<evidence type="ECO:0000313" key="2">
    <source>
        <dbReference type="EnsemblMetazoa" id="Aqu2.1.06257_001"/>
    </source>
</evidence>